<organism evidence="2 3">
    <name type="scientific">Eubacterium barkeri</name>
    <name type="common">Clostridium barkeri</name>
    <dbReference type="NCBI Taxonomy" id="1528"/>
    <lineage>
        <taxon>Bacteria</taxon>
        <taxon>Bacillati</taxon>
        <taxon>Bacillota</taxon>
        <taxon>Clostridia</taxon>
        <taxon>Eubacteriales</taxon>
        <taxon>Eubacteriaceae</taxon>
        <taxon>Eubacterium</taxon>
    </lineage>
</organism>
<dbReference type="STRING" id="1528.SAMN04488579_11766"/>
<feature type="region of interest" description="Disordered" evidence="1">
    <location>
        <begin position="180"/>
        <end position="232"/>
    </location>
</feature>
<dbReference type="SUPFAM" id="SSF50249">
    <property type="entry name" value="Nucleic acid-binding proteins"/>
    <property type="match status" value="1"/>
</dbReference>
<dbReference type="InterPro" id="IPR012340">
    <property type="entry name" value="NA-bd_OB-fold"/>
</dbReference>
<dbReference type="Pfam" id="PF10991">
    <property type="entry name" value="Enc34_ssDNA-bd"/>
    <property type="match status" value="1"/>
</dbReference>
<dbReference type="InterPro" id="IPR022595">
    <property type="entry name" value="Enc34_ssDNA-bd"/>
</dbReference>
<dbReference type="OrthoDB" id="9786575at2"/>
<gene>
    <name evidence="2" type="ORF">SAMN04488579_11766</name>
</gene>
<keyword evidence="3" id="KW-1185">Reference proteome</keyword>
<dbReference type="RefSeq" id="WP_090246107.1">
    <property type="nucleotide sequence ID" value="NZ_FNOU01000017.1"/>
</dbReference>
<dbReference type="Proteomes" id="UP000199652">
    <property type="component" value="Unassembled WGS sequence"/>
</dbReference>
<dbReference type="EMBL" id="FNOU01000017">
    <property type="protein sequence ID" value="SDY13889.1"/>
    <property type="molecule type" value="Genomic_DNA"/>
</dbReference>
<proteinExistence type="predicted"/>
<dbReference type="AlphaFoldDB" id="A0A1H3HGT5"/>
<evidence type="ECO:0000313" key="3">
    <source>
        <dbReference type="Proteomes" id="UP000199652"/>
    </source>
</evidence>
<reference evidence="3" key="1">
    <citation type="submission" date="2016-10" db="EMBL/GenBank/DDBJ databases">
        <authorList>
            <person name="Varghese N."/>
            <person name="Submissions S."/>
        </authorList>
    </citation>
    <scope>NUCLEOTIDE SEQUENCE [LARGE SCALE GENOMIC DNA]</scope>
    <source>
        <strain evidence="3">VPI 5359</strain>
    </source>
</reference>
<evidence type="ECO:0000313" key="2">
    <source>
        <dbReference type="EMBL" id="SDY13889.1"/>
    </source>
</evidence>
<evidence type="ECO:0008006" key="4">
    <source>
        <dbReference type="Google" id="ProtNLM"/>
    </source>
</evidence>
<name>A0A1H3HGT5_EUBBA</name>
<feature type="compositionally biased region" description="Low complexity" evidence="1">
    <location>
        <begin position="212"/>
        <end position="232"/>
    </location>
</feature>
<protein>
    <recommendedName>
        <fullName evidence="4">DUF2815 family protein</fullName>
    </recommendedName>
</protein>
<sequence>MSNIVLGEVRFSYVHVFQPYAGPQGDQDPRYSTTILIPKSNAALVQQVFQAIEAAKQEGMTKKWNGNMPAVISSPIYDGDGTRQNGEAFGPECAGHYVMTASSYPDYPPEVVVGQDRHPATGQNEFYSGCYGYVSVSFYAYNRGKNGIRCSLGNVWKTRDGEPLSSGRTKASDDFGNIQVAGGAPSAAPGMPPTQSGYSSGQAPVYPGQVSPQAGQAPAMAPGYPQQGIPTALQPAYPGQATPPYPAAPQAVYPTAVPTGTDILGL</sequence>
<dbReference type="Gene3D" id="2.40.50.140">
    <property type="entry name" value="Nucleic acid-binding proteins"/>
    <property type="match status" value="1"/>
</dbReference>
<accession>A0A1H3HGT5</accession>
<evidence type="ECO:0000256" key="1">
    <source>
        <dbReference type="SAM" id="MobiDB-lite"/>
    </source>
</evidence>